<dbReference type="OrthoDB" id="9807387at2"/>
<dbReference type="CDD" id="cd00431">
    <property type="entry name" value="cysteine_hydrolases"/>
    <property type="match status" value="1"/>
</dbReference>
<dbReference type="Proteomes" id="UP000094472">
    <property type="component" value="Unassembled WGS sequence"/>
</dbReference>
<dbReference type="STRING" id="1774969.AUC69_10510"/>
<accession>A0A1E3VXQ0</accession>
<keyword evidence="4" id="KW-1185">Reference proteome</keyword>
<dbReference type="PANTHER" id="PTHR43540">
    <property type="entry name" value="PEROXYUREIDOACRYLATE/UREIDOACRYLATE AMIDOHYDROLASE-RELATED"/>
    <property type="match status" value="1"/>
</dbReference>
<sequence length="235" mass="25958">MPIIDAKPFHYDFSFDHVALVCIDMQRDFCQPGGFAESLGDNIKNLQPCIPVIGKLQEAFRKAELPIIHTKECHKPDLSDLPTAKRNRGNPKLKIGDKGPMGRILIDGEPGSDFIPECAPAQWELVISKPGKDTFYNTEFDDYMKLRKITHLVITGVTTEVCVQTTMRCANDRGYDCVLVEDGTDSYFPEFKAMTLKALVAQGGIVGWTCKSDALLELLAKEQPGQVSSATSFAA</sequence>
<dbReference type="RefSeq" id="WP_069441524.1">
    <property type="nucleotide sequence ID" value="NZ_LPWF01000023.1"/>
</dbReference>
<keyword evidence="1 3" id="KW-0378">Hydrolase</keyword>
<dbReference type="SUPFAM" id="SSF52499">
    <property type="entry name" value="Isochorismatase-like hydrolases"/>
    <property type="match status" value="1"/>
</dbReference>
<feature type="domain" description="Isochorismatase-like" evidence="2">
    <location>
        <begin position="19"/>
        <end position="206"/>
    </location>
</feature>
<protein>
    <submittedName>
        <fullName evidence="3">Cysteine hydrolase</fullName>
    </submittedName>
</protein>
<dbReference type="Pfam" id="PF00857">
    <property type="entry name" value="Isochorismatase"/>
    <property type="match status" value="1"/>
</dbReference>
<evidence type="ECO:0000256" key="1">
    <source>
        <dbReference type="ARBA" id="ARBA00022801"/>
    </source>
</evidence>
<dbReference type="Gene3D" id="3.40.50.850">
    <property type="entry name" value="Isochorismatase-like"/>
    <property type="match status" value="1"/>
</dbReference>
<evidence type="ECO:0000259" key="2">
    <source>
        <dbReference type="Pfam" id="PF00857"/>
    </source>
</evidence>
<dbReference type="InterPro" id="IPR050272">
    <property type="entry name" value="Isochorismatase-like_hydrls"/>
</dbReference>
<name>A0A1E3VXQ0_9HYPH</name>
<evidence type="ECO:0000313" key="3">
    <source>
        <dbReference type="EMBL" id="ODR98302.1"/>
    </source>
</evidence>
<dbReference type="GO" id="GO:0016787">
    <property type="term" value="F:hydrolase activity"/>
    <property type="evidence" value="ECO:0007669"/>
    <property type="project" value="UniProtKB-KW"/>
</dbReference>
<dbReference type="PANTHER" id="PTHR43540:SF9">
    <property type="entry name" value="FAMILY HYDROLASE, PUTATIVE (AFU_ORTHOLOGUE AFUA_2G08700)-RELATED"/>
    <property type="match status" value="1"/>
</dbReference>
<dbReference type="InterPro" id="IPR000868">
    <property type="entry name" value="Isochorismatase-like_dom"/>
</dbReference>
<evidence type="ECO:0000313" key="4">
    <source>
        <dbReference type="Proteomes" id="UP000094472"/>
    </source>
</evidence>
<gene>
    <name evidence="3" type="ORF">AUC69_10510</name>
</gene>
<dbReference type="InterPro" id="IPR036380">
    <property type="entry name" value="Isochorismatase-like_sf"/>
</dbReference>
<organism evidence="3 4">
    <name type="scientific">Methyloceanibacter superfactus</name>
    <dbReference type="NCBI Taxonomy" id="1774969"/>
    <lineage>
        <taxon>Bacteria</taxon>
        <taxon>Pseudomonadati</taxon>
        <taxon>Pseudomonadota</taxon>
        <taxon>Alphaproteobacteria</taxon>
        <taxon>Hyphomicrobiales</taxon>
        <taxon>Hyphomicrobiaceae</taxon>
        <taxon>Methyloceanibacter</taxon>
    </lineage>
</organism>
<comment type="caution">
    <text evidence="3">The sequence shown here is derived from an EMBL/GenBank/DDBJ whole genome shotgun (WGS) entry which is preliminary data.</text>
</comment>
<dbReference type="EMBL" id="LPWF01000023">
    <property type="protein sequence ID" value="ODR98302.1"/>
    <property type="molecule type" value="Genomic_DNA"/>
</dbReference>
<dbReference type="AlphaFoldDB" id="A0A1E3VXQ0"/>
<reference evidence="3 4" key="1">
    <citation type="journal article" date="2016" name="Environ. Microbiol.">
        <title>New Methyloceanibacter diversity from North Sea sediments includes methanotroph containing solely the soluble methane monooxygenase.</title>
        <authorList>
            <person name="Vekeman B."/>
            <person name="Kerckhof F.M."/>
            <person name="Cremers G."/>
            <person name="de Vos P."/>
            <person name="Vandamme P."/>
            <person name="Boon N."/>
            <person name="Op den Camp H.J."/>
            <person name="Heylen K."/>
        </authorList>
    </citation>
    <scope>NUCLEOTIDE SEQUENCE [LARGE SCALE GENOMIC DNA]</scope>
    <source>
        <strain evidence="3 4">R-67175</strain>
    </source>
</reference>
<proteinExistence type="predicted"/>